<evidence type="ECO:0000313" key="1">
    <source>
        <dbReference type="EMBL" id="MBI6883198.1"/>
    </source>
</evidence>
<dbReference type="Proteomes" id="UP000637061">
    <property type="component" value="Unassembled WGS sequence"/>
</dbReference>
<name>A0A8I1EDC9_PSEPU</name>
<dbReference type="RefSeq" id="WP_198746812.1">
    <property type="nucleotide sequence ID" value="NZ_JAEHTE010000002.1"/>
</dbReference>
<accession>A0A8I1EDC9</accession>
<dbReference type="AlphaFoldDB" id="A0A8I1EDC9"/>
<organism evidence="1 2">
    <name type="scientific">Pseudomonas putida</name>
    <name type="common">Arthrobacter siderocapsulatus</name>
    <dbReference type="NCBI Taxonomy" id="303"/>
    <lineage>
        <taxon>Bacteria</taxon>
        <taxon>Pseudomonadati</taxon>
        <taxon>Pseudomonadota</taxon>
        <taxon>Gammaproteobacteria</taxon>
        <taxon>Pseudomonadales</taxon>
        <taxon>Pseudomonadaceae</taxon>
        <taxon>Pseudomonas</taxon>
    </lineage>
</organism>
<dbReference type="EMBL" id="JAEHTE010000002">
    <property type="protein sequence ID" value="MBI6883198.1"/>
    <property type="molecule type" value="Genomic_DNA"/>
</dbReference>
<gene>
    <name evidence="1" type="ORF">JEU22_04670</name>
</gene>
<protein>
    <submittedName>
        <fullName evidence="1">Uncharacterized protein</fullName>
    </submittedName>
</protein>
<sequence length="248" mass="27953">MFRKRDASDWQGALSSGEYVPLDRIPHEQMAQNLCCALAHISRMEAAAIKFANVTMALSRAIHGAKPEFVARPALSNPSKSQYRYVPSEFRVALENGVYASVDKLDSAALIEHTVRAFAACELIDRACGRVDNGESTRDNWSYSRPAPTMTAVLEVSIRRGREMDKVSDREAVMIHQRFEVMRTEDKLSVLKAIGFYDDFTPELRTENDARGVFGLAWRDVVTMGIERVLEEEMGRIAVSDFWKKNSV</sequence>
<comment type="caution">
    <text evidence="1">The sequence shown here is derived from an EMBL/GenBank/DDBJ whole genome shotgun (WGS) entry which is preliminary data.</text>
</comment>
<evidence type="ECO:0000313" key="2">
    <source>
        <dbReference type="Proteomes" id="UP000637061"/>
    </source>
</evidence>
<proteinExistence type="predicted"/>
<reference evidence="1" key="1">
    <citation type="submission" date="2020-12" db="EMBL/GenBank/DDBJ databases">
        <title>Enhanced detection system for hospital associated transmission using whole genome sequencing surveillance.</title>
        <authorList>
            <person name="Harrison L.H."/>
            <person name="Van Tyne D."/>
            <person name="Marsh J.W."/>
            <person name="Griffith M.P."/>
            <person name="Snyder D.J."/>
            <person name="Cooper V.S."/>
            <person name="Mustapha M."/>
        </authorList>
    </citation>
    <scope>NUCLEOTIDE SEQUENCE</scope>
    <source>
        <strain evidence="1">PSB00042</strain>
    </source>
</reference>